<comment type="caution">
    <text evidence="2">The sequence shown here is derived from an EMBL/GenBank/DDBJ whole genome shotgun (WGS) entry which is preliminary data.</text>
</comment>
<keyword evidence="1" id="KW-0732">Signal</keyword>
<feature type="signal peptide" evidence="1">
    <location>
        <begin position="1"/>
        <end position="28"/>
    </location>
</feature>
<dbReference type="PANTHER" id="PTHR34044:SF1">
    <property type="entry name" value="NUCLEAR PROTEIN"/>
    <property type="match status" value="1"/>
</dbReference>
<protein>
    <submittedName>
        <fullName evidence="2">Uncharacterized protein</fullName>
    </submittedName>
</protein>
<evidence type="ECO:0000256" key="1">
    <source>
        <dbReference type="SAM" id="SignalP"/>
    </source>
</evidence>
<proteinExistence type="predicted"/>
<accession>A0ABQ6MI23</accession>
<dbReference type="PANTHER" id="PTHR34044">
    <property type="entry name" value="NUCLEAR PROTEIN"/>
    <property type="match status" value="1"/>
</dbReference>
<gene>
    <name evidence="2" type="ORF">TeGR_g12670</name>
</gene>
<reference evidence="2 3" key="1">
    <citation type="journal article" date="2023" name="Commun. Biol.">
        <title>Genome analysis of Parmales, the sister group of diatoms, reveals the evolutionary specialization of diatoms from phago-mixotrophs to photoautotrophs.</title>
        <authorList>
            <person name="Ban H."/>
            <person name="Sato S."/>
            <person name="Yoshikawa S."/>
            <person name="Yamada K."/>
            <person name="Nakamura Y."/>
            <person name="Ichinomiya M."/>
            <person name="Sato N."/>
            <person name="Blanc-Mathieu R."/>
            <person name="Endo H."/>
            <person name="Kuwata A."/>
            <person name="Ogata H."/>
        </authorList>
    </citation>
    <scope>NUCLEOTIDE SEQUENCE [LARGE SCALE GENOMIC DNA]</scope>
</reference>
<feature type="chain" id="PRO_5045788220" evidence="1">
    <location>
        <begin position="29"/>
        <end position="286"/>
    </location>
</feature>
<dbReference type="Proteomes" id="UP001165060">
    <property type="component" value="Unassembled WGS sequence"/>
</dbReference>
<keyword evidence="3" id="KW-1185">Reference proteome</keyword>
<evidence type="ECO:0000313" key="2">
    <source>
        <dbReference type="EMBL" id="GMI26755.1"/>
    </source>
</evidence>
<organism evidence="2 3">
    <name type="scientific">Tetraparma gracilis</name>
    <dbReference type="NCBI Taxonomy" id="2962635"/>
    <lineage>
        <taxon>Eukaryota</taxon>
        <taxon>Sar</taxon>
        <taxon>Stramenopiles</taxon>
        <taxon>Ochrophyta</taxon>
        <taxon>Bolidophyceae</taxon>
        <taxon>Parmales</taxon>
        <taxon>Triparmaceae</taxon>
        <taxon>Tetraparma</taxon>
    </lineage>
</organism>
<name>A0ABQ6MI23_9STRA</name>
<dbReference type="EMBL" id="BRYB01005615">
    <property type="protein sequence ID" value="GMI26755.1"/>
    <property type="molecule type" value="Genomic_DNA"/>
</dbReference>
<evidence type="ECO:0000313" key="3">
    <source>
        <dbReference type="Proteomes" id="UP001165060"/>
    </source>
</evidence>
<sequence length="286" mass="30359">MLVRLQMLARLLLVGALCCCLLPTPCLSLAPYSVIGPGRIGSLLASLAPSAPLLGRGADLSSLPPGPIYLATRNAALPAVLSAVPAARRADLVFLQNGHLAPYLSSQSLSGNTQALLYLAVPSLSAAPVDGVTAASPEGLTAATGVHAGHLRELLALAGMRCRVLRAAEYERAMFEKLMWISALMLVGTAKGCASVGAAQREHGGLLDELLREMCEAVEEAEGVELGSRPELLARLRAYTDKVAGFPCAVKEYEWRNEYFSRRGCPVHQRLLGDCVRRGEFAFPVV</sequence>